<organism evidence="2 3">
    <name type="scientific">Tubulinosema ratisbonensis</name>
    <dbReference type="NCBI Taxonomy" id="291195"/>
    <lineage>
        <taxon>Eukaryota</taxon>
        <taxon>Fungi</taxon>
        <taxon>Fungi incertae sedis</taxon>
        <taxon>Microsporidia</taxon>
        <taxon>Tubulinosematoidea</taxon>
        <taxon>Tubulinosematidae</taxon>
        <taxon>Tubulinosema</taxon>
    </lineage>
</organism>
<accession>A0A437ANN0</accession>
<comment type="caution">
    <text evidence="2">The sequence shown here is derived from an EMBL/GenBank/DDBJ whole genome shotgun (WGS) entry which is preliminary data.</text>
</comment>
<keyword evidence="3" id="KW-1185">Reference proteome</keyword>
<name>A0A437ANN0_9MICR</name>
<gene>
    <name evidence="2" type="ORF">TUBRATIS_007020</name>
</gene>
<evidence type="ECO:0000256" key="1">
    <source>
        <dbReference type="SAM" id="MobiDB-lite"/>
    </source>
</evidence>
<feature type="region of interest" description="Disordered" evidence="1">
    <location>
        <begin position="216"/>
        <end position="274"/>
    </location>
</feature>
<dbReference type="Proteomes" id="UP000282876">
    <property type="component" value="Unassembled WGS sequence"/>
</dbReference>
<proteinExistence type="predicted"/>
<feature type="compositionally biased region" description="Basic and acidic residues" evidence="1">
    <location>
        <begin position="216"/>
        <end position="245"/>
    </location>
</feature>
<sequence>MKKVLKQIDKSFIDTKNEVRIICDANKYKKKALKIFKRCLKYKIKKQKEDEFKESTEKNLLEKISKLFLFLNGVKEPKFKKEKIGKSFSLNKKQNDSDDNLNIEEAEDTYKFHPNDNTFDSDMVINFKKTLFNDIFSASRKVLENNPNFKQQKNFKILNKEMKKAIKEQIEKYKEGKKIDKPLLDEIGEEILEVSKKIKNKKAEIGDAITKTLTKNEDVKEEKESQQIPKKEEPKQQTKNDEEKVQPPPIIEKTKEPIEEKFPQSNISNDDQPINNQQIPYSFYPHRDTAFHTFLKNRNPGFDLINSEIYNQYPLPNYNYSPINFDENSLRNKTTNINDDLGKFGYRPVLSSLNSSNSRLPEESLINNLNPRLPQNILEKFGYKPTIDFNNHIGLDPEYYSPKNEPEYFKESPIEFFSFVETNHNYNNPPFKENNLSDCYQNNSQMVNLEDKEKERNMKDAINKGSYVIKDRRNEGVIILDKKSLDKINQSNSYTNSPNSKRKEKKVVYLSDIFHIN</sequence>
<dbReference type="VEuPathDB" id="MicrosporidiaDB:TUBRATIS_007020"/>
<evidence type="ECO:0000313" key="3">
    <source>
        <dbReference type="Proteomes" id="UP000282876"/>
    </source>
</evidence>
<dbReference type="AlphaFoldDB" id="A0A437ANN0"/>
<feature type="compositionally biased region" description="Polar residues" evidence="1">
    <location>
        <begin position="263"/>
        <end position="274"/>
    </location>
</feature>
<evidence type="ECO:0000313" key="2">
    <source>
        <dbReference type="EMBL" id="RVD92784.1"/>
    </source>
</evidence>
<reference evidence="2 3" key="1">
    <citation type="submission" date="2018-10" db="EMBL/GenBank/DDBJ databases">
        <title>Draft genome sequence of the microsporidian Tubulinosema ratisbonensis.</title>
        <authorList>
            <person name="Polonais V."/>
            <person name="Peyretaillade E."/>
            <person name="Niehus S."/>
            <person name="Wawrzyniak I."/>
            <person name="Franchet A."/>
            <person name="Gaspin C."/>
            <person name="Reichstadt M."/>
            <person name="Belser C."/>
            <person name="Labadie K."/>
            <person name="Delbac F."/>
            <person name="Ferrandon D."/>
        </authorList>
    </citation>
    <scope>NUCLEOTIDE SEQUENCE [LARGE SCALE GENOMIC DNA]</scope>
    <source>
        <strain evidence="2 3">Franzen</strain>
    </source>
</reference>
<protein>
    <submittedName>
        <fullName evidence="2">Uncharacterized protein</fullName>
    </submittedName>
</protein>
<feature type="compositionally biased region" description="Basic and acidic residues" evidence="1">
    <location>
        <begin position="252"/>
        <end position="262"/>
    </location>
</feature>
<dbReference type="EMBL" id="RCSS01000144">
    <property type="protein sequence ID" value="RVD92784.1"/>
    <property type="molecule type" value="Genomic_DNA"/>
</dbReference>